<comment type="caution">
    <text evidence="1">The sequence shown here is derived from an EMBL/GenBank/DDBJ whole genome shotgun (WGS) entry which is preliminary data.</text>
</comment>
<gene>
    <name evidence="1" type="ORF">DUI87_16172</name>
</gene>
<evidence type="ECO:0000313" key="1">
    <source>
        <dbReference type="EMBL" id="RMC06728.1"/>
    </source>
</evidence>
<keyword evidence="2" id="KW-1185">Reference proteome</keyword>
<protein>
    <submittedName>
        <fullName evidence="1">Uncharacterized protein</fullName>
    </submittedName>
</protein>
<evidence type="ECO:0000313" key="2">
    <source>
        <dbReference type="Proteomes" id="UP000269221"/>
    </source>
</evidence>
<dbReference type="OrthoDB" id="9364608at2759"/>
<proteinExistence type="predicted"/>
<accession>A0A3M0K168</accession>
<name>A0A3M0K168_HIRRU</name>
<organism evidence="1 2">
    <name type="scientific">Hirundo rustica rustica</name>
    <dbReference type="NCBI Taxonomy" id="333673"/>
    <lineage>
        <taxon>Eukaryota</taxon>
        <taxon>Metazoa</taxon>
        <taxon>Chordata</taxon>
        <taxon>Craniata</taxon>
        <taxon>Vertebrata</taxon>
        <taxon>Euteleostomi</taxon>
        <taxon>Archelosauria</taxon>
        <taxon>Archosauria</taxon>
        <taxon>Dinosauria</taxon>
        <taxon>Saurischia</taxon>
        <taxon>Theropoda</taxon>
        <taxon>Coelurosauria</taxon>
        <taxon>Aves</taxon>
        <taxon>Neognathae</taxon>
        <taxon>Neoaves</taxon>
        <taxon>Telluraves</taxon>
        <taxon>Australaves</taxon>
        <taxon>Passeriformes</taxon>
        <taxon>Sylvioidea</taxon>
        <taxon>Hirundinidae</taxon>
        <taxon>Hirundo</taxon>
    </lineage>
</organism>
<reference evidence="1 2" key="1">
    <citation type="submission" date="2018-07" db="EMBL/GenBank/DDBJ databases">
        <title>A high quality draft genome assembly of the barn swallow (H. rustica rustica).</title>
        <authorList>
            <person name="Formenti G."/>
            <person name="Chiara M."/>
            <person name="Poveda L."/>
            <person name="Francoijs K.-J."/>
            <person name="Bonisoli-Alquati A."/>
            <person name="Canova L."/>
            <person name="Gianfranceschi L."/>
            <person name="Horner D.S."/>
            <person name="Saino N."/>
        </authorList>
    </citation>
    <scope>NUCLEOTIDE SEQUENCE [LARGE SCALE GENOMIC DNA]</scope>
    <source>
        <strain evidence="1">Chelidonia</strain>
        <tissue evidence="1">Blood</tissue>
    </source>
</reference>
<dbReference type="EMBL" id="QRBI01000120">
    <property type="protein sequence ID" value="RMC06728.1"/>
    <property type="molecule type" value="Genomic_DNA"/>
</dbReference>
<sequence length="136" mass="15395">MLLMEPRTGSAQQHLILVEISDSKENCNSIRKVPGALKTVHYFLMRGEGGAGTDLFSVVNSDRISGDDLKLHQGKFRLHFRERFFTQRVAGHYNRLPRKVVTAPNLTEFRKSVDNALRHMMGLLGMVLCRAGQELD</sequence>
<dbReference type="Proteomes" id="UP000269221">
    <property type="component" value="Unassembled WGS sequence"/>
</dbReference>
<dbReference type="STRING" id="333673.A0A3M0K168"/>
<dbReference type="AlphaFoldDB" id="A0A3M0K168"/>